<evidence type="ECO:0000313" key="2">
    <source>
        <dbReference type="EMBL" id="PRY82955.1"/>
    </source>
</evidence>
<feature type="transmembrane region" description="Helical" evidence="1">
    <location>
        <begin position="7"/>
        <end position="26"/>
    </location>
</feature>
<name>A0A2T0W8E6_9LACT</name>
<keyword evidence="3" id="KW-1185">Reference proteome</keyword>
<keyword evidence="1" id="KW-0472">Membrane</keyword>
<organism evidence="2 3">
    <name type="scientific">Alkalibacterium olivapovliticus</name>
    <dbReference type="NCBI Taxonomy" id="99907"/>
    <lineage>
        <taxon>Bacteria</taxon>
        <taxon>Bacillati</taxon>
        <taxon>Bacillota</taxon>
        <taxon>Bacilli</taxon>
        <taxon>Lactobacillales</taxon>
        <taxon>Carnobacteriaceae</taxon>
        <taxon>Alkalibacterium</taxon>
    </lineage>
</organism>
<feature type="transmembrane region" description="Helical" evidence="1">
    <location>
        <begin position="38"/>
        <end position="59"/>
    </location>
</feature>
<dbReference type="AlphaFoldDB" id="A0A2T0W8E6"/>
<dbReference type="Proteomes" id="UP000238205">
    <property type="component" value="Unassembled WGS sequence"/>
</dbReference>
<accession>A0A2T0W8E6</accession>
<feature type="transmembrane region" description="Helical" evidence="1">
    <location>
        <begin position="71"/>
        <end position="94"/>
    </location>
</feature>
<proteinExistence type="predicted"/>
<protein>
    <submittedName>
        <fullName evidence="2">Uncharacterized protein</fullName>
    </submittedName>
</protein>
<evidence type="ECO:0000256" key="1">
    <source>
        <dbReference type="SAM" id="Phobius"/>
    </source>
</evidence>
<gene>
    <name evidence="2" type="ORF">CLV38_10728</name>
</gene>
<keyword evidence="1" id="KW-1133">Transmembrane helix</keyword>
<sequence length="98" mass="11171">MTAKKSFYILCLINSLLIIVYALYLLLPEQYYLGHYPIGIILIFLLILAILSVCLHIRYSILVIKKLELKSVLVILAYAFPILLMSFSLLVWGATLPL</sequence>
<comment type="caution">
    <text evidence="2">The sequence shown here is derived from an EMBL/GenBank/DDBJ whole genome shotgun (WGS) entry which is preliminary data.</text>
</comment>
<reference evidence="2 3" key="1">
    <citation type="submission" date="2018-03" db="EMBL/GenBank/DDBJ databases">
        <title>Genomic Encyclopedia of Archaeal and Bacterial Type Strains, Phase II (KMG-II): from individual species to whole genera.</title>
        <authorList>
            <person name="Goeker M."/>
        </authorList>
    </citation>
    <scope>NUCLEOTIDE SEQUENCE [LARGE SCALE GENOMIC DNA]</scope>
    <source>
        <strain evidence="2 3">DSM 13175</strain>
    </source>
</reference>
<dbReference type="EMBL" id="PVTO01000007">
    <property type="protein sequence ID" value="PRY82955.1"/>
    <property type="molecule type" value="Genomic_DNA"/>
</dbReference>
<evidence type="ECO:0000313" key="3">
    <source>
        <dbReference type="Proteomes" id="UP000238205"/>
    </source>
</evidence>
<keyword evidence="1" id="KW-0812">Transmembrane</keyword>